<dbReference type="EMBL" id="CP003316">
    <property type="protein sequence ID" value="AFA39812.1"/>
    <property type="molecule type" value="Genomic_DNA"/>
</dbReference>
<dbReference type="HOGENOM" id="CLU_094970_2_0_2"/>
<reference evidence="1 2" key="1">
    <citation type="journal article" date="2012" name="Stand. Genomic Sci.">
        <title>Complete genome sequence of Pyrobaculum oguniense.</title>
        <authorList>
            <person name="Bernick D.L."/>
            <person name="Karplus K."/>
            <person name="Lui L.M."/>
            <person name="Coker J.K."/>
            <person name="Murphy J.N."/>
            <person name="Chan P.P."/>
            <person name="Cozen A.E."/>
            <person name="Lowe T.M."/>
        </authorList>
    </citation>
    <scope>NUCLEOTIDE SEQUENCE [LARGE SCALE GENOMIC DNA]</scope>
    <source>
        <strain evidence="1 2">TE7</strain>
    </source>
</reference>
<name>H6Q9E4_PYROT</name>
<dbReference type="SUPFAM" id="SSF75169">
    <property type="entry name" value="DsrEFH-like"/>
    <property type="match status" value="1"/>
</dbReference>
<evidence type="ECO:0000313" key="1">
    <source>
        <dbReference type="EMBL" id="AFA39812.1"/>
    </source>
</evidence>
<dbReference type="AlphaFoldDB" id="H6Q9E4"/>
<dbReference type="PANTHER" id="PTHR34655:SF2">
    <property type="entry name" value="PEROXIREDOXIN FAMILY PROTEIN"/>
    <property type="match status" value="1"/>
</dbReference>
<proteinExistence type="predicted"/>
<dbReference type="Pfam" id="PF13686">
    <property type="entry name" value="DrsE_2"/>
    <property type="match status" value="1"/>
</dbReference>
<protein>
    <recommendedName>
        <fullName evidence="3">Peroxiredoxin</fullName>
    </recommendedName>
</protein>
<dbReference type="KEGG" id="pog:Pogu_1785"/>
<keyword evidence="2" id="KW-1185">Reference proteome</keyword>
<dbReference type="Proteomes" id="UP000009062">
    <property type="component" value="Chromosome"/>
</dbReference>
<evidence type="ECO:0008006" key="3">
    <source>
        <dbReference type="Google" id="ProtNLM"/>
    </source>
</evidence>
<evidence type="ECO:0000313" key="2">
    <source>
        <dbReference type="Proteomes" id="UP000009062"/>
    </source>
</evidence>
<accession>H6Q9E4</accession>
<dbReference type="InterPro" id="IPR032836">
    <property type="entry name" value="DsrE2-like"/>
</dbReference>
<dbReference type="InterPro" id="IPR027396">
    <property type="entry name" value="DsrEFH-like"/>
</dbReference>
<dbReference type="PANTHER" id="PTHR34655">
    <property type="entry name" value="CONSERVED WITHIN P. AEROPHILUM"/>
    <property type="match status" value="1"/>
</dbReference>
<sequence>MEQERKLGIVVQSGAANRICCVVVYTAAALASGWKVVLHLVNEGLVAFRKDTAKRVWSSLDPKDFSLYPSYYAPHVAVFLKNVQEMIASGKFKDWPEMLAELKRLHPDKLKIYACPLAAATYGIKKEDLLDIVDDIRGAESFLEEVYPGVVMVF</sequence>
<dbReference type="Gene3D" id="3.40.1260.10">
    <property type="entry name" value="DsrEFH-like"/>
    <property type="match status" value="1"/>
</dbReference>
<organism evidence="1 2">
    <name type="scientific">Pyrobaculum oguniense (strain DSM 13380 / JCM 10595 / TE7)</name>
    <dbReference type="NCBI Taxonomy" id="698757"/>
    <lineage>
        <taxon>Archaea</taxon>
        <taxon>Thermoproteota</taxon>
        <taxon>Thermoprotei</taxon>
        <taxon>Thermoproteales</taxon>
        <taxon>Thermoproteaceae</taxon>
        <taxon>Pyrobaculum</taxon>
    </lineage>
</organism>
<dbReference type="STRING" id="698757.Pogu_1785"/>
<gene>
    <name evidence="1" type="ordered locus">Pogu_1785</name>
</gene>
<dbReference type="eggNOG" id="arCOG02064">
    <property type="taxonomic scope" value="Archaea"/>
</dbReference>